<keyword evidence="4" id="KW-1185">Reference proteome</keyword>
<organism evidence="3 4">
    <name type="scientific">Halteria grandinella</name>
    <dbReference type="NCBI Taxonomy" id="5974"/>
    <lineage>
        <taxon>Eukaryota</taxon>
        <taxon>Sar</taxon>
        <taxon>Alveolata</taxon>
        <taxon>Ciliophora</taxon>
        <taxon>Intramacronucleata</taxon>
        <taxon>Spirotrichea</taxon>
        <taxon>Stichotrichia</taxon>
        <taxon>Sporadotrichida</taxon>
        <taxon>Halteriidae</taxon>
        <taxon>Halteria</taxon>
    </lineage>
</organism>
<evidence type="ECO:0000313" key="3">
    <source>
        <dbReference type="EMBL" id="TNV74937.1"/>
    </source>
</evidence>
<proteinExistence type="predicted"/>
<feature type="chain" id="PRO_5035292001" evidence="2">
    <location>
        <begin position="29"/>
        <end position="235"/>
    </location>
</feature>
<accession>A0A8J8NH58</accession>
<dbReference type="EMBL" id="RRYP01016543">
    <property type="protein sequence ID" value="TNV74937.1"/>
    <property type="molecule type" value="Genomic_DNA"/>
</dbReference>
<keyword evidence="2" id="KW-0732">Signal</keyword>
<evidence type="ECO:0000256" key="1">
    <source>
        <dbReference type="SAM" id="Coils"/>
    </source>
</evidence>
<evidence type="ECO:0000313" key="4">
    <source>
        <dbReference type="Proteomes" id="UP000785679"/>
    </source>
</evidence>
<protein>
    <submittedName>
        <fullName evidence="3">Uncharacterized protein</fullName>
    </submittedName>
</protein>
<dbReference type="Gene3D" id="3.90.20.10">
    <property type="match status" value="1"/>
</dbReference>
<gene>
    <name evidence="3" type="ORF">FGO68_gene15500</name>
</gene>
<name>A0A8J8NH58_HALGN</name>
<keyword evidence="1" id="KW-0175">Coiled coil</keyword>
<feature type="signal peptide" evidence="2">
    <location>
        <begin position="1"/>
        <end position="28"/>
    </location>
</feature>
<feature type="coiled-coil region" evidence="1">
    <location>
        <begin position="67"/>
        <end position="126"/>
    </location>
</feature>
<dbReference type="Proteomes" id="UP000785679">
    <property type="component" value="Unassembled WGS sequence"/>
</dbReference>
<sequence>MIINKYIKTDQMTSKSLLVLLLVTMSLATDSPALQQIRNKLDQNEYNSQLVDMLELSVAGGQLDKVFELLQKMIDDLTGQINAANLEHASRMAAFSASIDQLEANLASLQNEVQATNRQIGEISQSISTLTTTSVSVKKQLETINQREEQIRDNRAKEVESQETKQAAGSKILAALEDIHDRLVRAVISHEGSFLEESERLDIIKQIKKELGHKHPLALLLEVSAKQNSNQLQIR</sequence>
<dbReference type="OrthoDB" id="302039at2759"/>
<comment type="caution">
    <text evidence="3">The sequence shown here is derived from an EMBL/GenBank/DDBJ whole genome shotgun (WGS) entry which is preliminary data.</text>
</comment>
<dbReference type="AlphaFoldDB" id="A0A8J8NH58"/>
<evidence type="ECO:0000256" key="2">
    <source>
        <dbReference type="SAM" id="SignalP"/>
    </source>
</evidence>
<reference evidence="3" key="1">
    <citation type="submission" date="2019-06" db="EMBL/GenBank/DDBJ databases">
        <authorList>
            <person name="Zheng W."/>
        </authorList>
    </citation>
    <scope>NUCLEOTIDE SEQUENCE</scope>
    <source>
        <strain evidence="3">QDHG01</strain>
    </source>
</reference>